<dbReference type="AlphaFoldDB" id="F8AJZ6"/>
<dbReference type="eggNOG" id="arCOG03099">
    <property type="taxonomic scope" value="Archaea"/>
</dbReference>
<proteinExistence type="predicted"/>
<keyword evidence="4" id="KW-1133">Transmembrane helix</keyword>
<dbReference type="GO" id="GO:0008324">
    <property type="term" value="F:monoatomic cation transmembrane transporter activity"/>
    <property type="evidence" value="ECO:0007669"/>
    <property type="project" value="InterPro"/>
</dbReference>
<comment type="subcellular location">
    <subcellularLocation>
        <location evidence="1">Cell membrane</location>
        <topology evidence="1">Multi-pass membrane protein</topology>
    </subcellularLocation>
</comment>
<evidence type="ECO:0000256" key="1">
    <source>
        <dbReference type="ARBA" id="ARBA00004651"/>
    </source>
</evidence>
<dbReference type="HOGENOM" id="CLU_2257387_0_0_2"/>
<sequence>MLYGDIMNVFGVVGYVFVLLKALSEAWLDVVGRSINGSINPQIVEIETDINNLIGQVLLACSITLTPGTLTIGLSPEKRVLKVATISPRKRDEIIPFEPYIKKIFD</sequence>
<keyword evidence="2" id="KW-1003">Cell membrane</keyword>
<accession>F8AJZ6</accession>
<reference evidence="6" key="1">
    <citation type="submission" date="2011-05" db="EMBL/GenBank/DDBJ databases">
        <title>Complete sequence of chromosome of Methanothermococcus okinawensis IH1.</title>
        <authorList>
            <consortium name="US DOE Joint Genome Institute"/>
            <person name="Lucas S."/>
            <person name="Han J."/>
            <person name="Lapidus A."/>
            <person name="Cheng J.-F."/>
            <person name="Goodwin L."/>
            <person name="Pitluck S."/>
            <person name="Peters L."/>
            <person name="Mikhailova N."/>
            <person name="Held B."/>
            <person name="Han C."/>
            <person name="Tapia R."/>
            <person name="Land M."/>
            <person name="Hauser L."/>
            <person name="Kyrpides N."/>
            <person name="Ivanova N."/>
            <person name="Pagani I."/>
            <person name="Sieprawska-Lupa M."/>
            <person name="Takai K."/>
            <person name="Miyazaki J."/>
            <person name="Whitman W."/>
            <person name="Woyke T."/>
        </authorList>
    </citation>
    <scope>NUCLEOTIDE SEQUENCE [LARGE SCALE GENOMIC DNA]</scope>
    <source>
        <strain evidence="6">IH1</strain>
    </source>
</reference>
<protein>
    <submittedName>
        <fullName evidence="6">Cation antiporter</fullName>
    </submittedName>
</protein>
<dbReference type="RefSeq" id="WP_013867534.1">
    <property type="nucleotide sequence ID" value="NC_015636.1"/>
</dbReference>
<dbReference type="Proteomes" id="UP000009296">
    <property type="component" value="Chromosome"/>
</dbReference>
<evidence type="ECO:0000256" key="2">
    <source>
        <dbReference type="ARBA" id="ARBA00022475"/>
    </source>
</evidence>
<evidence type="ECO:0000256" key="3">
    <source>
        <dbReference type="ARBA" id="ARBA00022692"/>
    </source>
</evidence>
<gene>
    <name evidence="6" type="ordered locus">Metok_1387</name>
</gene>
<dbReference type="KEGG" id="mok:Metok_1387"/>
<dbReference type="GeneID" id="10773544"/>
<dbReference type="STRING" id="647113.Metok_1387"/>
<organism evidence="6 7">
    <name type="scientific">Methanothermococcus okinawensis (strain DSM 14208 / JCM 11175 / IH1)</name>
    <dbReference type="NCBI Taxonomy" id="647113"/>
    <lineage>
        <taxon>Archaea</taxon>
        <taxon>Methanobacteriati</taxon>
        <taxon>Methanobacteriota</taxon>
        <taxon>Methanomada group</taxon>
        <taxon>Methanococci</taxon>
        <taxon>Methanococcales</taxon>
        <taxon>Methanococcaceae</taxon>
        <taxon>Methanothermococcus</taxon>
    </lineage>
</organism>
<dbReference type="GO" id="GO:0005886">
    <property type="term" value="C:plasma membrane"/>
    <property type="evidence" value="ECO:0007669"/>
    <property type="project" value="UniProtKB-SubCell"/>
</dbReference>
<keyword evidence="3" id="KW-0812">Transmembrane</keyword>
<evidence type="ECO:0000256" key="5">
    <source>
        <dbReference type="ARBA" id="ARBA00023136"/>
    </source>
</evidence>
<evidence type="ECO:0000313" key="6">
    <source>
        <dbReference type="EMBL" id="AEH07352.1"/>
    </source>
</evidence>
<evidence type="ECO:0000256" key="4">
    <source>
        <dbReference type="ARBA" id="ARBA00022989"/>
    </source>
</evidence>
<dbReference type="NCBIfam" id="NF004922">
    <property type="entry name" value="PRK06279.1"/>
    <property type="match status" value="1"/>
</dbReference>
<keyword evidence="7" id="KW-1185">Reference proteome</keyword>
<name>F8AJZ6_METOI</name>
<dbReference type="EMBL" id="CP002792">
    <property type="protein sequence ID" value="AEH07352.1"/>
    <property type="molecule type" value="Genomic_DNA"/>
</dbReference>
<dbReference type="InterPro" id="IPR002758">
    <property type="entry name" value="Cation_antiport_E"/>
</dbReference>
<dbReference type="PANTHER" id="PTHR34584:SF1">
    <property type="entry name" value="NA(+)_H(+) ANTIPORTER SUBUNIT E1"/>
    <property type="match status" value="1"/>
</dbReference>
<dbReference type="PANTHER" id="PTHR34584">
    <property type="entry name" value="NA(+)/H(+) ANTIPORTER SUBUNIT E1"/>
    <property type="match status" value="1"/>
</dbReference>
<evidence type="ECO:0000313" key="7">
    <source>
        <dbReference type="Proteomes" id="UP000009296"/>
    </source>
</evidence>
<keyword evidence="5" id="KW-0472">Membrane</keyword>
<dbReference type="Pfam" id="PF01899">
    <property type="entry name" value="MNHE"/>
    <property type="match status" value="1"/>
</dbReference>